<dbReference type="EMBL" id="ABYU02000012">
    <property type="protein sequence ID" value="EEX22276.1"/>
    <property type="molecule type" value="Genomic_DNA"/>
</dbReference>
<protein>
    <recommendedName>
        <fullName evidence="3">XkdX family protein</fullName>
    </recommendedName>
</protein>
<dbReference type="RefSeq" id="WP_003020046.1">
    <property type="nucleotide sequence ID" value="NZ_CP022413.2"/>
</dbReference>
<sequence>MTQLVESLKRLYEKGKLSEEKLQSMIQKSTITDYEYKYIIGEV</sequence>
<evidence type="ECO:0000313" key="2">
    <source>
        <dbReference type="Proteomes" id="UP000003755"/>
    </source>
</evidence>
<comment type="caution">
    <text evidence="1">The sequence shown here is derived from an EMBL/GenBank/DDBJ whole genome shotgun (WGS) entry which is preliminary data.</text>
</comment>
<reference evidence="1" key="1">
    <citation type="submission" date="2009-09" db="EMBL/GenBank/DDBJ databases">
        <authorList>
            <person name="Weinstock G."/>
            <person name="Sodergren E."/>
            <person name="Clifton S."/>
            <person name="Fulton L."/>
            <person name="Fulton B."/>
            <person name="Courtney L."/>
            <person name="Fronick C."/>
            <person name="Harrison M."/>
            <person name="Strong C."/>
            <person name="Farmer C."/>
            <person name="Delahaunty K."/>
            <person name="Markovic C."/>
            <person name="Hall O."/>
            <person name="Minx P."/>
            <person name="Tomlinson C."/>
            <person name="Mitreva M."/>
            <person name="Nelson J."/>
            <person name="Hou S."/>
            <person name="Wollam A."/>
            <person name="Pepin K.H."/>
            <person name="Johnson M."/>
            <person name="Bhonagiri V."/>
            <person name="Nash W.E."/>
            <person name="Warren W."/>
            <person name="Chinwalla A."/>
            <person name="Mardis E.R."/>
            <person name="Wilson R.K."/>
        </authorList>
    </citation>
    <scope>NUCLEOTIDE SEQUENCE [LARGE SCALE GENOMIC DNA]</scope>
    <source>
        <strain evidence="1">DSM 20583</strain>
    </source>
</reference>
<proteinExistence type="predicted"/>
<evidence type="ECO:0008006" key="3">
    <source>
        <dbReference type="Google" id="ProtNLM"/>
    </source>
</evidence>
<gene>
    <name evidence="1" type="ORF">BLAHAN_05244</name>
</gene>
<organism evidence="1 2">
    <name type="scientific">Blautia hansenii DSM 20583</name>
    <dbReference type="NCBI Taxonomy" id="537007"/>
    <lineage>
        <taxon>Bacteria</taxon>
        <taxon>Bacillati</taxon>
        <taxon>Bacillota</taxon>
        <taxon>Clostridia</taxon>
        <taxon>Lachnospirales</taxon>
        <taxon>Lachnospiraceae</taxon>
        <taxon>Blautia</taxon>
    </lineage>
</organism>
<dbReference type="Proteomes" id="UP000003755">
    <property type="component" value="Unassembled WGS sequence"/>
</dbReference>
<dbReference type="HOGENOM" id="CLU_215269_0_0_9"/>
<dbReference type="InterPro" id="IPR010022">
    <property type="entry name" value="XkdX"/>
</dbReference>
<keyword evidence="2" id="KW-1185">Reference proteome</keyword>
<dbReference type="KEGG" id="bhan:CGC63_15295"/>
<accession>C9L782</accession>
<dbReference type="Pfam" id="PF09693">
    <property type="entry name" value="Phage_XkdX"/>
    <property type="match status" value="1"/>
</dbReference>
<evidence type="ECO:0000313" key="1">
    <source>
        <dbReference type="EMBL" id="EEX22276.1"/>
    </source>
</evidence>
<name>C9L782_BLAHA</name>
<dbReference type="AlphaFoldDB" id="C9L782"/>